<proteinExistence type="predicted"/>
<dbReference type="EMBL" id="JACFXV010000056">
    <property type="protein sequence ID" value="MBA5778115.1"/>
    <property type="molecule type" value="Genomic_DNA"/>
</dbReference>
<dbReference type="EMBL" id="JACFXV010000050">
    <property type="protein sequence ID" value="MBA5777443.1"/>
    <property type="molecule type" value="Genomic_DNA"/>
</dbReference>
<gene>
    <name evidence="1" type="ORF">H2509_09935</name>
    <name evidence="2" type="ORF">H2509_10125</name>
    <name evidence="3" type="ORF">H2509_13340</name>
    <name evidence="4" type="ORF">H2509_13375</name>
</gene>
<dbReference type="Proteomes" id="UP000541109">
    <property type="component" value="Unassembled WGS sequence"/>
</dbReference>
<evidence type="ECO:0000313" key="4">
    <source>
        <dbReference type="EMBL" id="MBA5778115.1"/>
    </source>
</evidence>
<accession>A0A839AD83</accession>
<name>A0A839AD83_9HYPH</name>
<comment type="caution">
    <text evidence="2">The sequence shown here is derived from an EMBL/GenBank/DDBJ whole genome shotgun (WGS) entry which is preliminary data.</text>
</comment>
<organism evidence="2 5">
    <name type="scientific">Stappia albiluteola</name>
    <dbReference type="NCBI Taxonomy" id="2758565"/>
    <lineage>
        <taxon>Bacteria</taxon>
        <taxon>Pseudomonadati</taxon>
        <taxon>Pseudomonadota</taxon>
        <taxon>Alphaproteobacteria</taxon>
        <taxon>Hyphomicrobiales</taxon>
        <taxon>Stappiaceae</taxon>
        <taxon>Stappia</taxon>
    </lineage>
</organism>
<dbReference type="EMBL" id="JACFXV010000051">
    <property type="protein sequence ID" value="MBA5777481.1"/>
    <property type="molecule type" value="Genomic_DNA"/>
</dbReference>
<reference evidence="2 5" key="1">
    <citation type="submission" date="2020-07" db="EMBL/GenBank/DDBJ databases">
        <title>Stappia sp., F7233, whole genome shotgun sequencing project.</title>
        <authorList>
            <person name="Jiang S."/>
            <person name="Liu Z.W."/>
            <person name="Du Z.J."/>
        </authorList>
    </citation>
    <scope>NUCLEOTIDE SEQUENCE [LARGE SCALE GENOMIC DNA]</scope>
    <source>
        <strain evidence="2 5">F7233</strain>
    </source>
</reference>
<protein>
    <submittedName>
        <fullName evidence="2">Uncharacterized protein</fullName>
    </submittedName>
</protein>
<evidence type="ECO:0000313" key="1">
    <source>
        <dbReference type="EMBL" id="MBA5777443.1"/>
    </source>
</evidence>
<keyword evidence="5" id="KW-1185">Reference proteome</keyword>
<evidence type="ECO:0000313" key="2">
    <source>
        <dbReference type="EMBL" id="MBA5777481.1"/>
    </source>
</evidence>
<sequence length="208" mass="22834">MGIVLKLSLAKGTSPKRGIDHFWSVIQAHELAGETFTRGDILRMSNARRRDVDDFFGRLEKAGLVEKVGERGPRPEAVYRATVRQTATPRVRRDGTVIESAGKQKCMWNAMRSGAHRQGFTAQDIALWGSTDETAISLASAQAYIKALSKAGYLIPLVKGKPGAPGIWRLAPDMNTGPLPPMILRTKVVFDQNRHELVGPVETEEVSS</sequence>
<dbReference type="EMBL" id="JACFXV010000055">
    <property type="protein sequence ID" value="MBA5778108.1"/>
    <property type="molecule type" value="Genomic_DNA"/>
</dbReference>
<evidence type="ECO:0000313" key="3">
    <source>
        <dbReference type="EMBL" id="MBA5778108.1"/>
    </source>
</evidence>
<dbReference type="AlphaFoldDB" id="A0A839AD83"/>
<evidence type="ECO:0000313" key="5">
    <source>
        <dbReference type="Proteomes" id="UP000541109"/>
    </source>
</evidence>
<dbReference type="RefSeq" id="WP_182164858.1">
    <property type="nucleotide sequence ID" value="NZ_JACFXV010000050.1"/>
</dbReference>